<protein>
    <submittedName>
        <fullName evidence="1">Uncharacterized protein</fullName>
    </submittedName>
</protein>
<reference evidence="1" key="1">
    <citation type="submission" date="2023-10" db="EMBL/GenBank/DDBJ databases">
        <authorList>
            <person name="Rodriguez Cubillos JULIANA M."/>
            <person name="De Vega J."/>
        </authorList>
    </citation>
    <scope>NUCLEOTIDE SEQUENCE</scope>
</reference>
<gene>
    <name evidence="1" type="ORF">MILVUS5_LOCUS37343</name>
</gene>
<dbReference type="Proteomes" id="UP001177021">
    <property type="component" value="Unassembled WGS sequence"/>
</dbReference>
<keyword evidence="2" id="KW-1185">Reference proteome</keyword>
<accession>A0ACB0M019</accession>
<sequence length="109" mass="12936">MPVLTLHWLLLYKISLSHFWTDTDKDRTSMLPFVFYDTFGFEQYVDCALEVPMYFVNRKKKYIDCTSMSFKVRLRRYLEMRGADGGPMRSLCVGFGFAIFFFLWILIAA</sequence>
<comment type="caution">
    <text evidence="1">The sequence shown here is derived from an EMBL/GenBank/DDBJ whole genome shotgun (WGS) entry which is preliminary data.</text>
</comment>
<organism evidence="1 2">
    <name type="scientific">Trifolium pratense</name>
    <name type="common">Red clover</name>
    <dbReference type="NCBI Taxonomy" id="57577"/>
    <lineage>
        <taxon>Eukaryota</taxon>
        <taxon>Viridiplantae</taxon>
        <taxon>Streptophyta</taxon>
        <taxon>Embryophyta</taxon>
        <taxon>Tracheophyta</taxon>
        <taxon>Spermatophyta</taxon>
        <taxon>Magnoliopsida</taxon>
        <taxon>eudicotyledons</taxon>
        <taxon>Gunneridae</taxon>
        <taxon>Pentapetalae</taxon>
        <taxon>rosids</taxon>
        <taxon>fabids</taxon>
        <taxon>Fabales</taxon>
        <taxon>Fabaceae</taxon>
        <taxon>Papilionoideae</taxon>
        <taxon>50 kb inversion clade</taxon>
        <taxon>NPAAA clade</taxon>
        <taxon>Hologalegina</taxon>
        <taxon>IRL clade</taxon>
        <taxon>Trifolieae</taxon>
        <taxon>Trifolium</taxon>
    </lineage>
</organism>
<evidence type="ECO:0000313" key="1">
    <source>
        <dbReference type="EMBL" id="CAJ2673968.1"/>
    </source>
</evidence>
<evidence type="ECO:0000313" key="2">
    <source>
        <dbReference type="Proteomes" id="UP001177021"/>
    </source>
</evidence>
<dbReference type="EMBL" id="CASHSV030000716">
    <property type="protein sequence ID" value="CAJ2673968.1"/>
    <property type="molecule type" value="Genomic_DNA"/>
</dbReference>
<proteinExistence type="predicted"/>
<name>A0ACB0M019_TRIPR</name>